<name>A0A4Z1RGB6_9GAMM</name>
<dbReference type="Proteomes" id="UP000298681">
    <property type="component" value="Unassembled WGS sequence"/>
</dbReference>
<sequence>MFDTLLAPRKPRHPLLRIGLGLLGLALLAVLLVFGVAIGAGMLAIGLVARVLHQRSRPVARAEVLDAEFRIVDKPLLR</sequence>
<gene>
    <name evidence="1" type="ORF">E4582_00340</name>
</gene>
<reference evidence="1 2" key="1">
    <citation type="submission" date="2019-01" db="EMBL/GenBank/DDBJ databases">
        <authorList>
            <person name="Zhang S."/>
        </authorList>
    </citation>
    <scope>NUCLEOTIDE SEQUENCE [LARGE SCALE GENOMIC DNA]</scope>
    <source>
        <strain evidence="1 2">1626</strain>
    </source>
</reference>
<comment type="caution">
    <text evidence="1">The sequence shown here is derived from an EMBL/GenBank/DDBJ whole genome shotgun (WGS) entry which is preliminary data.</text>
</comment>
<keyword evidence="2" id="KW-1185">Reference proteome</keyword>
<proteinExistence type="predicted"/>
<organism evidence="1 2">
    <name type="scientific">Luteimonas yindakuii</name>
    <dbReference type="NCBI Taxonomy" id="2565782"/>
    <lineage>
        <taxon>Bacteria</taxon>
        <taxon>Pseudomonadati</taxon>
        <taxon>Pseudomonadota</taxon>
        <taxon>Gammaproteobacteria</taxon>
        <taxon>Lysobacterales</taxon>
        <taxon>Lysobacteraceae</taxon>
        <taxon>Luteimonas</taxon>
    </lineage>
</organism>
<accession>A0A4Z1RGB6</accession>
<protein>
    <submittedName>
        <fullName evidence="1">Uncharacterized protein</fullName>
    </submittedName>
</protein>
<evidence type="ECO:0000313" key="2">
    <source>
        <dbReference type="Proteomes" id="UP000298681"/>
    </source>
</evidence>
<dbReference type="AlphaFoldDB" id="A0A4Z1RGB6"/>
<dbReference type="EMBL" id="SPUH01000001">
    <property type="protein sequence ID" value="TKS55213.1"/>
    <property type="molecule type" value="Genomic_DNA"/>
</dbReference>
<dbReference type="OrthoDB" id="5976163at2"/>
<evidence type="ECO:0000313" key="1">
    <source>
        <dbReference type="EMBL" id="TKS55213.1"/>
    </source>
</evidence>